<feature type="domain" description="At1g61320/AtMIF1 LRR" evidence="2">
    <location>
        <begin position="181"/>
        <end position="563"/>
    </location>
</feature>
<dbReference type="InterPro" id="IPR053772">
    <property type="entry name" value="At1g61320/At1g61330-like"/>
</dbReference>
<evidence type="ECO:0000313" key="3">
    <source>
        <dbReference type="EMBL" id="WVZ95432.1"/>
    </source>
</evidence>
<dbReference type="Gene3D" id="3.80.10.10">
    <property type="entry name" value="Ribonuclease Inhibitor"/>
    <property type="match status" value="1"/>
</dbReference>
<dbReference type="InterPro" id="IPR036047">
    <property type="entry name" value="F-box-like_dom_sf"/>
</dbReference>
<dbReference type="PANTHER" id="PTHR34145:SF6">
    <property type="entry name" value="F-BOX DOMAIN-CONTAINING PROTEIN"/>
    <property type="match status" value="1"/>
</dbReference>
<evidence type="ECO:0000313" key="4">
    <source>
        <dbReference type="Proteomes" id="UP001341281"/>
    </source>
</evidence>
<protein>
    <recommendedName>
        <fullName evidence="2">At1g61320/AtMIF1 LRR domain-containing protein</fullName>
    </recommendedName>
</protein>
<sequence>MAVAAPAQLLLLRFEPMTRRSTPHGMRSGVPRQNFQVGLSSDSKGAPGEADAGCGRGRLGLGGGGGGKYEIYITMQPILPSSADKRKGLSCQHQDGHHGDSDSQVADRRCSIPALPEDILHLIHSLLPLRDAARAACSSRAFLGSWRCHPVLALTGYHLGLGLRKNIRVPRKNFTHIIDNILRKHSGVGIKILELQISGIFYTRDYLDSWLQIAVRPGIEGLTLGLCDEDETKYDVPCTLLSAGVRNSIRNLQLSYCAFHPTAAELGPLRNLTSLALSHVSISGDELECFLSNSPALKQLHLHDCQDIVCLKIPCLMLQLLCLKVDYCLNLRAIESKARNLSSFFLSYGKMVKVSLGETLQMKKLVMQRSNSNLIRYARCELPSSMPNLESLSICSSHERVNTPMLPTKFMFLKWLFISLPSTSSSYNHFSLAYFLDASPSLETWLLNVTGEHASIFKGSSLLRQLPEQHHARLKSFKIQGFNSSRGLVELTCYVLKNAQSLDCLTLDTTNGFLKCDCDMSSGLPAPLIKRYLMKARRGATAIRTYIEDKIPPTVKLAVVEPCNQCHAEIV</sequence>
<dbReference type="SUPFAM" id="SSF52058">
    <property type="entry name" value="L domain-like"/>
    <property type="match status" value="1"/>
</dbReference>
<dbReference type="SUPFAM" id="SSF81383">
    <property type="entry name" value="F-box domain"/>
    <property type="match status" value="1"/>
</dbReference>
<feature type="compositionally biased region" description="Basic and acidic residues" evidence="1">
    <location>
        <begin position="94"/>
        <end position="105"/>
    </location>
</feature>
<keyword evidence="4" id="KW-1185">Reference proteome</keyword>
<dbReference type="InterPro" id="IPR032675">
    <property type="entry name" value="LRR_dom_sf"/>
</dbReference>
<organism evidence="3 4">
    <name type="scientific">Paspalum notatum var. saurae</name>
    <dbReference type="NCBI Taxonomy" id="547442"/>
    <lineage>
        <taxon>Eukaryota</taxon>
        <taxon>Viridiplantae</taxon>
        <taxon>Streptophyta</taxon>
        <taxon>Embryophyta</taxon>
        <taxon>Tracheophyta</taxon>
        <taxon>Spermatophyta</taxon>
        <taxon>Magnoliopsida</taxon>
        <taxon>Liliopsida</taxon>
        <taxon>Poales</taxon>
        <taxon>Poaceae</taxon>
        <taxon>PACMAD clade</taxon>
        <taxon>Panicoideae</taxon>
        <taxon>Andropogonodae</taxon>
        <taxon>Paspaleae</taxon>
        <taxon>Paspalinae</taxon>
        <taxon>Paspalum</taxon>
    </lineage>
</organism>
<proteinExistence type="predicted"/>
<name>A0AAQ3USM0_PASNO</name>
<dbReference type="PANTHER" id="PTHR34145">
    <property type="entry name" value="OS02G0105600 PROTEIN"/>
    <property type="match status" value="1"/>
</dbReference>
<gene>
    <name evidence="3" type="ORF">U9M48_041198</name>
</gene>
<evidence type="ECO:0000256" key="1">
    <source>
        <dbReference type="SAM" id="MobiDB-lite"/>
    </source>
</evidence>
<dbReference type="AlphaFoldDB" id="A0AAQ3USM0"/>
<dbReference type="Proteomes" id="UP001341281">
    <property type="component" value="Chromosome 09"/>
</dbReference>
<reference evidence="3 4" key="1">
    <citation type="submission" date="2024-02" db="EMBL/GenBank/DDBJ databases">
        <title>High-quality chromosome-scale genome assembly of Pensacola bahiagrass (Paspalum notatum Flugge var. saurae).</title>
        <authorList>
            <person name="Vega J.M."/>
            <person name="Podio M."/>
            <person name="Orjuela J."/>
            <person name="Siena L.A."/>
            <person name="Pessino S.C."/>
            <person name="Combes M.C."/>
            <person name="Mariac C."/>
            <person name="Albertini E."/>
            <person name="Pupilli F."/>
            <person name="Ortiz J.P.A."/>
            <person name="Leblanc O."/>
        </authorList>
    </citation>
    <scope>NUCLEOTIDE SEQUENCE [LARGE SCALE GENOMIC DNA]</scope>
    <source>
        <strain evidence="3">R1</strain>
        <tissue evidence="3">Leaf</tissue>
    </source>
</reference>
<dbReference type="InterPro" id="IPR055357">
    <property type="entry name" value="LRR_At1g61320_AtMIF1"/>
</dbReference>
<accession>A0AAQ3USM0</accession>
<dbReference type="EMBL" id="CP144753">
    <property type="protein sequence ID" value="WVZ95432.1"/>
    <property type="molecule type" value="Genomic_DNA"/>
</dbReference>
<evidence type="ECO:0000259" key="2">
    <source>
        <dbReference type="Pfam" id="PF23622"/>
    </source>
</evidence>
<dbReference type="Pfam" id="PF23622">
    <property type="entry name" value="LRR_At1g61320_AtMIF1"/>
    <property type="match status" value="1"/>
</dbReference>
<feature type="region of interest" description="Disordered" evidence="1">
    <location>
        <begin position="84"/>
        <end position="105"/>
    </location>
</feature>